<organism evidence="3">
    <name type="scientific">Mimiviridae sp. ChoanoV1</name>
    <dbReference type="NCBI Taxonomy" id="2596887"/>
    <lineage>
        <taxon>Viruses</taxon>
        <taxon>Varidnaviria</taxon>
        <taxon>Bamfordvirae</taxon>
        <taxon>Nucleocytoviricota</taxon>
        <taxon>Megaviricetes</taxon>
        <taxon>Imitervirales</taxon>
        <taxon>Schizomimiviridae</taxon>
    </lineage>
</organism>
<feature type="domain" description="Calcineurin-like phosphoesterase" evidence="2">
    <location>
        <begin position="104"/>
        <end position="311"/>
    </location>
</feature>
<gene>
    <name evidence="3" type="ORF">3_54</name>
</gene>
<dbReference type="PANTHER" id="PTHR46546:SF4">
    <property type="entry name" value="SHEWANELLA-LIKE PROTEIN PHOSPHATASE 1"/>
    <property type="match status" value="1"/>
</dbReference>
<dbReference type="PANTHER" id="PTHR46546">
    <property type="entry name" value="SHEWANELLA-LIKE PROTEIN PHOSPHATASE 1"/>
    <property type="match status" value="1"/>
</dbReference>
<dbReference type="GO" id="GO:0016787">
    <property type="term" value="F:hydrolase activity"/>
    <property type="evidence" value="ECO:0007669"/>
    <property type="project" value="InterPro"/>
</dbReference>
<evidence type="ECO:0000256" key="1">
    <source>
        <dbReference type="SAM" id="MobiDB-lite"/>
    </source>
</evidence>
<name>A0A5B8IHS5_9VIRU</name>
<dbReference type="EMBL" id="MK250087">
    <property type="protein sequence ID" value="QDY52075.1"/>
    <property type="molecule type" value="Genomic_DNA"/>
</dbReference>
<protein>
    <submittedName>
        <fullName evidence="3">Calcineurin-like phosphoesterase</fullName>
    </submittedName>
</protein>
<dbReference type="Gene3D" id="3.60.21.10">
    <property type="match status" value="1"/>
</dbReference>
<dbReference type="InterPro" id="IPR004843">
    <property type="entry name" value="Calcineurin-like_PHP"/>
</dbReference>
<dbReference type="Pfam" id="PF00149">
    <property type="entry name" value="Metallophos"/>
    <property type="match status" value="1"/>
</dbReference>
<dbReference type="InterPro" id="IPR029052">
    <property type="entry name" value="Metallo-depent_PP-like"/>
</dbReference>
<dbReference type="SUPFAM" id="SSF56300">
    <property type="entry name" value="Metallo-dependent phosphatases"/>
    <property type="match status" value="1"/>
</dbReference>
<evidence type="ECO:0000313" key="3">
    <source>
        <dbReference type="EMBL" id="QDY52075.1"/>
    </source>
</evidence>
<reference evidence="3" key="1">
    <citation type="submission" date="2018-11" db="EMBL/GenBank/DDBJ databases">
        <title>A distinct lineage of giant viruses engineers rhodopsin photosystems in predatory marine eukaryotes.</title>
        <authorList>
            <person name="Needham D.M."/>
            <person name="Yoshizawa S."/>
            <person name="Hosaka T."/>
            <person name="Poirier C."/>
            <person name="Choi C.-J."/>
            <person name="Hehenberger E."/>
            <person name="Irwin N.A.T."/>
            <person name="Wilken S."/>
            <person name="Yung C.-M."/>
            <person name="Bachy C."/>
            <person name="Kurihara R."/>
            <person name="Nakajima Y."/>
            <person name="Kojima K."/>
            <person name="Kimura-Someya T."/>
            <person name="Leonard G."/>
            <person name="Malmstrom R.R."/>
            <person name="Mende D."/>
            <person name="Olson D.K."/>
            <person name="Sudo Y."/>
            <person name="Sudek S."/>
            <person name="Richards T.A."/>
            <person name="DeLong E.F."/>
            <person name="Keeling P.J."/>
            <person name="Santoro A.E."/>
            <person name="Shirouzu M."/>
            <person name="Iwasaki W."/>
            <person name="Worden A.Z."/>
        </authorList>
    </citation>
    <scope>NUCLEOTIDE SEQUENCE</scope>
</reference>
<evidence type="ECO:0000259" key="2">
    <source>
        <dbReference type="Pfam" id="PF00149"/>
    </source>
</evidence>
<feature type="region of interest" description="Disordered" evidence="1">
    <location>
        <begin position="54"/>
        <end position="83"/>
    </location>
</feature>
<accession>A0A5B8IHS5</accession>
<sequence>MLDYINSLDREGLIKLGKKHKLIGHLSNFTSPYLSDDQIRLSVIKEMEKDEEIPFNSNSKNKSLKRKNAKRNKRLSKKQRDYGCSTSIPVKPLESHLKFPQNGKVVAIGDLHGDLQVTIKYLKLAGVIHMSTNHNMTEQKDLDKIEWIGGNTHVVQVGDQIDRCRPNNWYRDVCADDSTYKDEGSDLKIMNLMDNLNDLAEKDGGKVISVLGNHEIMNCVGDFRYVSPKEFEEFGIYCKAKRTQHKRVFPYGYKERKQAFSPGGIIAKRYANKRYTIVQIGDWVFAHGGITPQSAGKYSFNEINRGIQNWLIGKRDRNTKEIFEYMYDDDDNGVFWTREFGDLGNWDEDRSTKLFKRTMDVINSKNSRQIGDLAKGLIVGHTPQYMNNKGINSSCNGRMWRVDIGASKAFGPCTNGDYENRFRKCAVLVIENGDKCKIVKEK</sequence>
<feature type="compositionally biased region" description="Basic residues" evidence="1">
    <location>
        <begin position="62"/>
        <end position="77"/>
    </location>
</feature>
<proteinExistence type="predicted"/>